<dbReference type="GO" id="GO:0005737">
    <property type="term" value="C:cytoplasm"/>
    <property type="evidence" value="ECO:0007669"/>
    <property type="project" value="TreeGrafter"/>
</dbReference>
<dbReference type="UniPathway" id="UPA00031">
    <property type="reaction ID" value="UER00013"/>
</dbReference>
<dbReference type="GO" id="GO:0004401">
    <property type="term" value="F:histidinol-phosphatase activity"/>
    <property type="evidence" value="ECO:0007669"/>
    <property type="project" value="UniProtKB-UniRule"/>
</dbReference>
<dbReference type="OMA" id="DYDRPMY"/>
<evidence type="ECO:0000256" key="1">
    <source>
        <dbReference type="ARBA" id="ARBA00004970"/>
    </source>
</evidence>
<proteinExistence type="inferred from homology"/>
<evidence type="ECO:0000313" key="10">
    <source>
        <dbReference type="EMBL" id="CCX06190.1"/>
    </source>
</evidence>
<evidence type="ECO:0000256" key="4">
    <source>
        <dbReference type="ARBA" id="ARBA00022605"/>
    </source>
</evidence>
<dbReference type="EMBL" id="HF935281">
    <property type="protein sequence ID" value="CCX06190.1"/>
    <property type="molecule type" value="Genomic_DNA"/>
</dbReference>
<comment type="pathway">
    <text evidence="1 8">Amino-acid biosynthesis; L-histidine biosynthesis; L-histidine from 5-phospho-alpha-D-ribose 1-diphosphate: step 8/9.</text>
</comment>
<evidence type="ECO:0000256" key="7">
    <source>
        <dbReference type="ARBA" id="ARBA00049158"/>
    </source>
</evidence>
<dbReference type="FunFam" id="3.20.20.140:FF:000059">
    <property type="entry name" value="Histidinol-phosphatase"/>
    <property type="match status" value="1"/>
</dbReference>
<comment type="similarity">
    <text evidence="2 8">Belongs to the PHP hydrolase family. HisK subfamily.</text>
</comment>
<keyword evidence="11" id="KW-1185">Reference proteome</keyword>
<evidence type="ECO:0000256" key="3">
    <source>
        <dbReference type="ARBA" id="ARBA00013085"/>
    </source>
</evidence>
<keyword evidence="4 8" id="KW-0028">Amino-acid biosynthesis</keyword>
<dbReference type="AlphaFoldDB" id="U4KXH3"/>
<feature type="domain" description="PHP" evidence="9">
    <location>
        <begin position="5"/>
        <end position="217"/>
    </location>
</feature>
<evidence type="ECO:0000256" key="2">
    <source>
        <dbReference type="ARBA" id="ARBA00009152"/>
    </source>
</evidence>
<protein>
    <recommendedName>
        <fullName evidence="3 8">Histidinol-phosphatase</fullName>
        <shortName evidence="8">HolPase</shortName>
        <ecNumber evidence="3 8">3.1.3.15</ecNumber>
    </recommendedName>
</protein>
<dbReference type="STRING" id="1076935.U4KXH3"/>
<accession>U4KXH3</accession>
<evidence type="ECO:0000256" key="5">
    <source>
        <dbReference type="ARBA" id="ARBA00022801"/>
    </source>
</evidence>
<evidence type="ECO:0000256" key="8">
    <source>
        <dbReference type="RuleBase" id="RU366003"/>
    </source>
</evidence>
<dbReference type="Proteomes" id="UP000018144">
    <property type="component" value="Unassembled WGS sequence"/>
</dbReference>
<evidence type="ECO:0000259" key="9">
    <source>
        <dbReference type="Pfam" id="PF02811"/>
    </source>
</evidence>
<name>U4KXH3_PYROM</name>
<sequence>MPFSHHSHSGQFCMHAKDTLEEMIQEAIRRGMKVFALTEHAPRDQMVDLYPEEVRAQQTPFDLFNTFLQFYNTALLLRAKYSSQIHLLVGCEAEYIRPTSIPLMRELCAQFRFDFLIGSVHHVNTIPIDFDKELYQKALLSLGPDATEDMLFEQYLDDQLIMLEEVKPAVVGHFDLIRLMSDDPKRMMSTYGERVWAKVLRNLEAVKFYGGLLEMNSAAIRKGWDTPYPGRDICETWISMGGRFTFSDDSHGVFQIGLNYHHLLAYCQSLNLKEIHYLIKLPMGEMAVDVLDACAVRALSLEELVKHPFWEMDREERKNNEQEKAS</sequence>
<gene>
    <name evidence="10" type="ORF">PCON_05777</name>
</gene>
<organism evidence="10 11">
    <name type="scientific">Pyronema omphalodes (strain CBS 100304)</name>
    <name type="common">Pyronema confluens</name>
    <dbReference type="NCBI Taxonomy" id="1076935"/>
    <lineage>
        <taxon>Eukaryota</taxon>
        <taxon>Fungi</taxon>
        <taxon>Dikarya</taxon>
        <taxon>Ascomycota</taxon>
        <taxon>Pezizomycotina</taxon>
        <taxon>Pezizomycetes</taxon>
        <taxon>Pezizales</taxon>
        <taxon>Pyronemataceae</taxon>
        <taxon>Pyronema</taxon>
    </lineage>
</organism>
<evidence type="ECO:0000313" key="11">
    <source>
        <dbReference type="Proteomes" id="UP000018144"/>
    </source>
</evidence>
<dbReference type="GO" id="GO:0000105">
    <property type="term" value="P:L-histidine biosynthetic process"/>
    <property type="evidence" value="ECO:0007669"/>
    <property type="project" value="UniProtKB-UniRule"/>
</dbReference>
<dbReference type="eggNOG" id="ENOG502RXUQ">
    <property type="taxonomic scope" value="Eukaryota"/>
</dbReference>
<keyword evidence="6 8" id="KW-0368">Histidine biosynthesis</keyword>
<keyword evidence="5 8" id="KW-0378">Hydrolase</keyword>
<evidence type="ECO:0000256" key="6">
    <source>
        <dbReference type="ARBA" id="ARBA00023102"/>
    </source>
</evidence>
<dbReference type="InterPro" id="IPR004013">
    <property type="entry name" value="PHP_dom"/>
</dbReference>
<dbReference type="CDD" id="cd12110">
    <property type="entry name" value="PHP_HisPPase_Hisj_like"/>
    <property type="match status" value="1"/>
</dbReference>
<dbReference type="InterPro" id="IPR016195">
    <property type="entry name" value="Pol/histidinol_Pase-like"/>
</dbReference>
<comment type="catalytic activity">
    <reaction evidence="7 8">
        <text>L-histidinol phosphate + H2O = L-histidinol + phosphate</text>
        <dbReference type="Rhea" id="RHEA:14465"/>
        <dbReference type="ChEBI" id="CHEBI:15377"/>
        <dbReference type="ChEBI" id="CHEBI:43474"/>
        <dbReference type="ChEBI" id="CHEBI:57699"/>
        <dbReference type="ChEBI" id="CHEBI:57980"/>
        <dbReference type="EC" id="3.1.3.15"/>
    </reaction>
</comment>
<dbReference type="InterPro" id="IPR010140">
    <property type="entry name" value="Histidinol_P_phosphatase_HisJ"/>
</dbReference>
<dbReference type="Gene3D" id="3.20.20.140">
    <property type="entry name" value="Metal-dependent hydrolases"/>
    <property type="match status" value="1"/>
</dbReference>
<dbReference type="PANTHER" id="PTHR21039:SF0">
    <property type="entry name" value="HISTIDINOL-PHOSPHATASE"/>
    <property type="match status" value="1"/>
</dbReference>
<dbReference type="Pfam" id="PF02811">
    <property type="entry name" value="PHP"/>
    <property type="match status" value="1"/>
</dbReference>
<dbReference type="EC" id="3.1.3.15" evidence="3 8"/>
<dbReference type="PANTHER" id="PTHR21039">
    <property type="entry name" value="HISTIDINOL PHOSPHATASE-RELATED"/>
    <property type="match status" value="1"/>
</dbReference>
<dbReference type="NCBIfam" id="TIGR01856">
    <property type="entry name" value="hisJ_fam"/>
    <property type="match status" value="1"/>
</dbReference>
<dbReference type="SUPFAM" id="SSF89550">
    <property type="entry name" value="PHP domain-like"/>
    <property type="match status" value="1"/>
</dbReference>
<dbReference type="OrthoDB" id="5957391at2759"/>
<reference evidence="10 11" key="1">
    <citation type="journal article" date="2013" name="PLoS Genet.">
        <title>The genome and development-dependent transcriptomes of Pyronema confluens: a window into fungal evolution.</title>
        <authorList>
            <person name="Traeger S."/>
            <person name="Altegoer F."/>
            <person name="Freitag M."/>
            <person name="Gabaldon T."/>
            <person name="Kempken F."/>
            <person name="Kumar A."/>
            <person name="Marcet-Houben M."/>
            <person name="Poggeler S."/>
            <person name="Stajich J.E."/>
            <person name="Nowrousian M."/>
        </authorList>
    </citation>
    <scope>NUCLEOTIDE SEQUENCE [LARGE SCALE GENOMIC DNA]</scope>
    <source>
        <strain evidence="11">CBS 100304</strain>
        <tissue evidence="10">Vegetative mycelium</tissue>
    </source>
</reference>